<dbReference type="AlphaFoldDB" id="A0A521EU24"/>
<keyword evidence="2" id="KW-1185">Reference proteome</keyword>
<dbReference type="Proteomes" id="UP000319014">
    <property type="component" value="Unassembled WGS sequence"/>
</dbReference>
<proteinExistence type="predicted"/>
<organism evidence="1 2">
    <name type="scientific">Paracoccus laeviglucosivorans</name>
    <dbReference type="NCBI Taxonomy" id="1197861"/>
    <lineage>
        <taxon>Bacteria</taxon>
        <taxon>Pseudomonadati</taxon>
        <taxon>Pseudomonadota</taxon>
        <taxon>Alphaproteobacteria</taxon>
        <taxon>Rhodobacterales</taxon>
        <taxon>Paracoccaceae</taxon>
        <taxon>Paracoccus</taxon>
    </lineage>
</organism>
<evidence type="ECO:0000313" key="1">
    <source>
        <dbReference type="EMBL" id="SMO86921.1"/>
    </source>
</evidence>
<dbReference type="EMBL" id="FXTK01000015">
    <property type="protein sequence ID" value="SMO86921.1"/>
    <property type="molecule type" value="Genomic_DNA"/>
</dbReference>
<gene>
    <name evidence="1" type="ORF">SAMN06265221_11544</name>
</gene>
<accession>A0A521EU24</accession>
<protein>
    <submittedName>
        <fullName evidence="1">Uncharacterized protein</fullName>
    </submittedName>
</protein>
<sequence length="145" mass="16264">MRHRLTPDLTDVAHVLLTGDRIVAPADHGIDPAHPRAEPLRRLLEALPWITIIARDRWIALLLELTTRHLELCVNGAVLIDPNASHRLPRRPLPYPTVILTDAHAAVAGHARVWSSQILRRDPALSEAQNLRLALRMLQMTPCHA</sequence>
<dbReference type="RefSeq" id="WP_142664011.1">
    <property type="nucleotide sequence ID" value="NZ_FXTK01000015.1"/>
</dbReference>
<reference evidence="1 2" key="1">
    <citation type="submission" date="2017-05" db="EMBL/GenBank/DDBJ databases">
        <authorList>
            <person name="Varghese N."/>
            <person name="Submissions S."/>
        </authorList>
    </citation>
    <scope>NUCLEOTIDE SEQUENCE [LARGE SCALE GENOMIC DNA]</scope>
    <source>
        <strain evidence="1 2">DSM 100094</strain>
    </source>
</reference>
<evidence type="ECO:0000313" key="2">
    <source>
        <dbReference type="Proteomes" id="UP000319014"/>
    </source>
</evidence>
<name>A0A521EU24_9RHOB</name>